<protein>
    <recommendedName>
        <fullName evidence="4">DUF1850 domain-containing protein</fullName>
    </recommendedName>
</protein>
<keyword evidence="1" id="KW-1133">Transmembrane helix</keyword>
<accession>A0A075LQ99</accession>
<dbReference type="Pfam" id="PF08905">
    <property type="entry name" value="DUF1850"/>
    <property type="match status" value="1"/>
</dbReference>
<sequence length="148" mass="16976">MSKYLIFFFFTLLIIMILPFNVLIISNGDSSHTYLLGEKTVTISYIHSVQRSEIVEVLKANGSGLYAVEMKWKDFGAGLPEDIQYTEDGYYVKRINIYLGKSLSFWFIPFNQAKIKVGSKLVFAPTEETVMEFKVKKCLFLFAILGRC</sequence>
<dbReference type="InterPro" id="IPR015001">
    <property type="entry name" value="DUF1850"/>
</dbReference>
<keyword evidence="3" id="KW-1185">Reference proteome</keyword>
<evidence type="ECO:0000313" key="2">
    <source>
        <dbReference type="EMBL" id="AIF68875.1"/>
    </source>
</evidence>
<proteinExistence type="predicted"/>
<dbReference type="eggNOG" id="arCOG02991">
    <property type="taxonomic scope" value="Archaea"/>
</dbReference>
<evidence type="ECO:0000256" key="1">
    <source>
        <dbReference type="SAM" id="Phobius"/>
    </source>
</evidence>
<dbReference type="HOGENOM" id="CLU_144588_0_0_2"/>
<reference evidence="2 3" key="2">
    <citation type="journal article" date="2015" name="Genome Announc.">
        <title>Complete Genome Sequence of Hyperthermophilic Piezophilic Archaeon Palaeococcus pacificus DY20341T, Isolated from Deep-Sea Hydrothermal Sediments.</title>
        <authorList>
            <person name="Zeng X."/>
            <person name="Jebbar M."/>
            <person name="Shao Z."/>
        </authorList>
    </citation>
    <scope>NUCLEOTIDE SEQUENCE [LARGE SCALE GENOMIC DNA]</scope>
    <source>
        <strain evidence="2 3">DY20341</strain>
    </source>
</reference>
<feature type="transmembrane region" description="Helical" evidence="1">
    <location>
        <begin position="6"/>
        <end position="25"/>
    </location>
</feature>
<dbReference type="EMBL" id="CP006019">
    <property type="protein sequence ID" value="AIF68875.1"/>
    <property type="molecule type" value="Genomic_DNA"/>
</dbReference>
<evidence type="ECO:0008006" key="4">
    <source>
        <dbReference type="Google" id="ProtNLM"/>
    </source>
</evidence>
<keyword evidence="1" id="KW-0812">Transmembrane</keyword>
<reference evidence="3" key="1">
    <citation type="submission" date="2013-06" db="EMBL/GenBank/DDBJ databases">
        <title>Complete Genome Sequence of Hyperthermophilic Palaeococcus pacificus DY20341T, Isolated from a Deep-Sea Hydrothermal Sediments.</title>
        <authorList>
            <person name="Zeng X."/>
            <person name="Shao Z."/>
        </authorList>
    </citation>
    <scope>NUCLEOTIDE SEQUENCE [LARGE SCALE GENOMIC DNA]</scope>
    <source>
        <strain evidence="3">DY20341</strain>
    </source>
</reference>
<dbReference type="STRING" id="1343739.PAP_02215"/>
<keyword evidence="1" id="KW-0472">Membrane</keyword>
<dbReference type="OrthoDB" id="103636at2157"/>
<gene>
    <name evidence="2" type="ORF">PAP_02215</name>
</gene>
<evidence type="ECO:0000313" key="3">
    <source>
        <dbReference type="Proteomes" id="UP000027981"/>
    </source>
</evidence>
<name>A0A075LQ99_9EURY</name>
<dbReference type="AlphaFoldDB" id="A0A075LQ99"/>
<dbReference type="KEGG" id="ppac:PAP_02215"/>
<dbReference type="Proteomes" id="UP000027981">
    <property type="component" value="Chromosome"/>
</dbReference>
<organism evidence="2 3">
    <name type="scientific">Palaeococcus pacificus DY20341</name>
    <dbReference type="NCBI Taxonomy" id="1343739"/>
    <lineage>
        <taxon>Archaea</taxon>
        <taxon>Methanobacteriati</taxon>
        <taxon>Methanobacteriota</taxon>
        <taxon>Thermococci</taxon>
        <taxon>Thermococcales</taxon>
        <taxon>Thermococcaceae</taxon>
        <taxon>Palaeococcus</taxon>
    </lineage>
</organism>